<dbReference type="EMBL" id="MN739735">
    <property type="protein sequence ID" value="QHT23810.1"/>
    <property type="molecule type" value="Genomic_DNA"/>
</dbReference>
<protein>
    <recommendedName>
        <fullName evidence="8">Sphingomyelin synthase-like domain-containing protein</fullName>
    </recommendedName>
</protein>
<dbReference type="GO" id="GO:0046513">
    <property type="term" value="P:ceramide biosynthetic process"/>
    <property type="evidence" value="ECO:0007669"/>
    <property type="project" value="TreeGrafter"/>
</dbReference>
<keyword evidence="3 7" id="KW-0812">Transmembrane</keyword>
<sequence>MNIYNKFICSVCFFVTCASIMAILGDALAWFRMPKYETIEDTKSHILNDVGFDLIVYSCPKTIFGNVQTAIIILSLVLYFVRCMFMINGLVYMQQFIHMSCIMMLLRTTTLSLTSMPNPNPKCFEESLAPIEYTGYDGSVFKTIHSGATKSCGNLMFSGHTMFLTMLYLFENKHKIVPRKLVFLSFVKTAAGYYYIISCRSHYTIDVWISCLITNMTFHLYNTYQKSFFAAILIERDEESNPMIDIETIHIA</sequence>
<feature type="domain" description="Sphingomyelin synthase-like" evidence="8">
    <location>
        <begin position="151"/>
        <end position="222"/>
    </location>
</feature>
<keyword evidence="4 7" id="KW-1133">Transmembrane helix</keyword>
<dbReference type="Pfam" id="PF14360">
    <property type="entry name" value="PAP2_C"/>
    <property type="match status" value="1"/>
</dbReference>
<proteinExistence type="predicted"/>
<keyword evidence="2" id="KW-0808">Transferase</keyword>
<evidence type="ECO:0000256" key="6">
    <source>
        <dbReference type="ARBA" id="ARBA00023136"/>
    </source>
</evidence>
<dbReference type="GO" id="GO:0047493">
    <property type="term" value="F:ceramide cholinephosphotransferase activity"/>
    <property type="evidence" value="ECO:0007669"/>
    <property type="project" value="TreeGrafter"/>
</dbReference>
<accession>A0A6C0E5F0</accession>
<evidence type="ECO:0000256" key="3">
    <source>
        <dbReference type="ARBA" id="ARBA00022692"/>
    </source>
</evidence>
<feature type="transmembrane region" description="Helical" evidence="7">
    <location>
        <begin position="70"/>
        <end position="93"/>
    </location>
</feature>
<comment type="subcellular location">
    <subcellularLocation>
        <location evidence="1">Membrane</location>
        <topology evidence="1">Multi-pass membrane protein</topology>
    </subcellularLocation>
</comment>
<keyword evidence="5" id="KW-0443">Lipid metabolism</keyword>
<evidence type="ECO:0000256" key="4">
    <source>
        <dbReference type="ARBA" id="ARBA00022989"/>
    </source>
</evidence>
<dbReference type="AlphaFoldDB" id="A0A6C0E5F0"/>
<evidence type="ECO:0000259" key="8">
    <source>
        <dbReference type="Pfam" id="PF14360"/>
    </source>
</evidence>
<reference evidence="9" key="1">
    <citation type="journal article" date="2020" name="Nature">
        <title>Giant virus diversity and host interactions through global metagenomics.</title>
        <authorList>
            <person name="Schulz F."/>
            <person name="Roux S."/>
            <person name="Paez-Espino D."/>
            <person name="Jungbluth S."/>
            <person name="Walsh D.A."/>
            <person name="Denef V.J."/>
            <person name="McMahon K.D."/>
            <person name="Konstantinidis K.T."/>
            <person name="Eloe-Fadrosh E.A."/>
            <person name="Kyrpides N.C."/>
            <person name="Woyke T."/>
        </authorList>
    </citation>
    <scope>NUCLEOTIDE SEQUENCE</scope>
    <source>
        <strain evidence="9">GVMAG-M-3300023179-132</strain>
    </source>
</reference>
<dbReference type="GO" id="GO:0000139">
    <property type="term" value="C:Golgi membrane"/>
    <property type="evidence" value="ECO:0007669"/>
    <property type="project" value="TreeGrafter"/>
</dbReference>
<evidence type="ECO:0000256" key="2">
    <source>
        <dbReference type="ARBA" id="ARBA00022679"/>
    </source>
</evidence>
<keyword evidence="6 7" id="KW-0472">Membrane</keyword>
<dbReference type="GO" id="GO:0033188">
    <property type="term" value="F:sphingomyelin synthase activity"/>
    <property type="evidence" value="ECO:0007669"/>
    <property type="project" value="TreeGrafter"/>
</dbReference>
<dbReference type="PANTHER" id="PTHR21290">
    <property type="entry name" value="SPHINGOMYELIN SYNTHETASE"/>
    <property type="match status" value="1"/>
</dbReference>
<evidence type="ECO:0000256" key="1">
    <source>
        <dbReference type="ARBA" id="ARBA00004141"/>
    </source>
</evidence>
<evidence type="ECO:0000256" key="5">
    <source>
        <dbReference type="ARBA" id="ARBA00023098"/>
    </source>
</evidence>
<dbReference type="GO" id="GO:0005789">
    <property type="term" value="C:endoplasmic reticulum membrane"/>
    <property type="evidence" value="ECO:0007669"/>
    <property type="project" value="TreeGrafter"/>
</dbReference>
<evidence type="ECO:0000256" key="7">
    <source>
        <dbReference type="SAM" id="Phobius"/>
    </source>
</evidence>
<dbReference type="InterPro" id="IPR025749">
    <property type="entry name" value="Sphingomyelin_synth-like_dom"/>
</dbReference>
<dbReference type="GO" id="GO:0005886">
    <property type="term" value="C:plasma membrane"/>
    <property type="evidence" value="ECO:0007669"/>
    <property type="project" value="TreeGrafter"/>
</dbReference>
<evidence type="ECO:0000313" key="9">
    <source>
        <dbReference type="EMBL" id="QHT23810.1"/>
    </source>
</evidence>
<organism evidence="9">
    <name type="scientific">viral metagenome</name>
    <dbReference type="NCBI Taxonomy" id="1070528"/>
    <lineage>
        <taxon>unclassified sequences</taxon>
        <taxon>metagenomes</taxon>
        <taxon>organismal metagenomes</taxon>
    </lineage>
</organism>
<name>A0A6C0E5F0_9ZZZZ</name>
<feature type="transmembrane region" description="Helical" evidence="7">
    <location>
        <begin position="7"/>
        <end position="31"/>
    </location>
</feature>
<dbReference type="PANTHER" id="PTHR21290:SF25">
    <property type="entry name" value="SPHINGOMYELIN SYNTHASE-RELATED PROTEIN 1"/>
    <property type="match status" value="1"/>
</dbReference>
<dbReference type="InterPro" id="IPR045221">
    <property type="entry name" value="Sphingomyelin_synth-like"/>
</dbReference>